<organism evidence="2 3">
    <name type="scientific">Capnocytophaga ochracea</name>
    <dbReference type="NCBI Taxonomy" id="1018"/>
    <lineage>
        <taxon>Bacteria</taxon>
        <taxon>Pseudomonadati</taxon>
        <taxon>Bacteroidota</taxon>
        <taxon>Flavobacteriia</taxon>
        <taxon>Flavobacteriales</taxon>
        <taxon>Flavobacteriaceae</taxon>
        <taxon>Capnocytophaga</taxon>
    </lineage>
</organism>
<reference evidence="2 3" key="1">
    <citation type="submission" date="2018-06" db="EMBL/GenBank/DDBJ databases">
        <authorList>
            <consortium name="Pathogen Informatics"/>
            <person name="Doyle S."/>
        </authorList>
    </citation>
    <scope>NUCLEOTIDE SEQUENCE [LARGE SCALE GENOMIC DNA]</scope>
    <source>
        <strain evidence="2 3">NCTC11546</strain>
    </source>
</reference>
<sequence length="151" mass="17928">MFQLKDILVLLFAVILSLFFKWYLNDYYMNTLFTILGIMFSIAMGLLITFNLQGIKNRRIIDLLRSNIKKVRHSYIKYFAFSTLFYLLEKYLRDKGNNLYAFSIREISITINFSLITVVILVYSIIYFIMNFIAMQNLSDSLYDEVNSKNN</sequence>
<proteinExistence type="predicted"/>
<evidence type="ECO:0000256" key="1">
    <source>
        <dbReference type="SAM" id="Phobius"/>
    </source>
</evidence>
<accession>A0A2X2TND7</accession>
<name>A0A2X2TND7_CAPOC</name>
<feature type="transmembrane region" description="Helical" evidence="1">
    <location>
        <begin position="108"/>
        <end position="129"/>
    </location>
</feature>
<feature type="transmembrane region" description="Helical" evidence="1">
    <location>
        <begin position="30"/>
        <end position="50"/>
    </location>
</feature>
<evidence type="ECO:0000313" key="2">
    <source>
        <dbReference type="EMBL" id="SQA77850.1"/>
    </source>
</evidence>
<dbReference type="AlphaFoldDB" id="A0A2X2TND7"/>
<feature type="transmembrane region" description="Helical" evidence="1">
    <location>
        <begin position="71"/>
        <end position="88"/>
    </location>
</feature>
<keyword evidence="1" id="KW-0812">Transmembrane</keyword>
<keyword evidence="1" id="KW-1133">Transmembrane helix</keyword>
<evidence type="ECO:0000313" key="3">
    <source>
        <dbReference type="Proteomes" id="UP000249891"/>
    </source>
</evidence>
<feature type="transmembrane region" description="Helical" evidence="1">
    <location>
        <begin position="7"/>
        <end position="24"/>
    </location>
</feature>
<dbReference type="Proteomes" id="UP000249891">
    <property type="component" value="Unassembled WGS sequence"/>
</dbReference>
<protein>
    <submittedName>
        <fullName evidence="2">Uncharacterized protein</fullName>
    </submittedName>
</protein>
<keyword evidence="1" id="KW-0472">Membrane</keyword>
<dbReference type="EMBL" id="UARG01000017">
    <property type="protein sequence ID" value="SQA77850.1"/>
    <property type="molecule type" value="Genomic_DNA"/>
</dbReference>
<gene>
    <name evidence="2" type="ORF">NCTC11546_01070</name>
</gene>